<organism evidence="1 2">
    <name type="scientific">Ancylostoma ceylanicum</name>
    <dbReference type="NCBI Taxonomy" id="53326"/>
    <lineage>
        <taxon>Eukaryota</taxon>
        <taxon>Metazoa</taxon>
        <taxon>Ecdysozoa</taxon>
        <taxon>Nematoda</taxon>
        <taxon>Chromadorea</taxon>
        <taxon>Rhabditida</taxon>
        <taxon>Rhabditina</taxon>
        <taxon>Rhabditomorpha</taxon>
        <taxon>Strongyloidea</taxon>
        <taxon>Ancylostomatidae</taxon>
        <taxon>Ancylostomatinae</taxon>
        <taxon>Ancylostoma</taxon>
    </lineage>
</organism>
<evidence type="ECO:0000313" key="2">
    <source>
        <dbReference type="Proteomes" id="UP000024635"/>
    </source>
</evidence>
<protein>
    <submittedName>
        <fullName evidence="1">Uncharacterized protein</fullName>
    </submittedName>
</protein>
<keyword evidence="2" id="KW-1185">Reference proteome</keyword>
<proteinExistence type="predicted"/>
<dbReference type="EMBL" id="JARK01001416">
    <property type="protein sequence ID" value="EYC05807.1"/>
    <property type="molecule type" value="Genomic_DNA"/>
</dbReference>
<evidence type="ECO:0000313" key="1">
    <source>
        <dbReference type="EMBL" id="EYC05807.1"/>
    </source>
</evidence>
<reference evidence="2" key="1">
    <citation type="journal article" date="2015" name="Nat. Genet.">
        <title>The genome and transcriptome of the zoonotic hookworm Ancylostoma ceylanicum identify infection-specific gene families.</title>
        <authorList>
            <person name="Schwarz E.M."/>
            <person name="Hu Y."/>
            <person name="Antoshechkin I."/>
            <person name="Miller M.M."/>
            <person name="Sternberg P.W."/>
            <person name="Aroian R.V."/>
        </authorList>
    </citation>
    <scope>NUCLEOTIDE SEQUENCE</scope>
    <source>
        <strain evidence="2">HY135</strain>
    </source>
</reference>
<comment type="caution">
    <text evidence="1">The sequence shown here is derived from an EMBL/GenBank/DDBJ whole genome shotgun (WGS) entry which is preliminary data.</text>
</comment>
<dbReference type="AlphaFoldDB" id="A0A016TT29"/>
<dbReference type="Proteomes" id="UP000024635">
    <property type="component" value="Unassembled WGS sequence"/>
</dbReference>
<accession>A0A016TT29</accession>
<sequence length="86" mass="10014">MHVFLFDRRLRMCYMCTCIRSSKRPDHCISVSQPTRTCWNEEQEDRINMRRMMAILEETDSQTVYEALTTTSHGVACGGHVLSLDN</sequence>
<name>A0A016TT29_9BILA</name>
<gene>
    <name evidence="1" type="primary">Acey_s0080.g1370</name>
    <name evidence="1" type="ORF">Y032_0080g1370</name>
</gene>